<dbReference type="EMBL" id="AZFA01000003">
    <property type="protein sequence ID" value="KRL67836.1"/>
    <property type="molecule type" value="Genomic_DNA"/>
</dbReference>
<dbReference type="Gene3D" id="3.30.1240.10">
    <property type="match status" value="1"/>
</dbReference>
<dbReference type="InterPro" id="IPR006379">
    <property type="entry name" value="HAD-SF_hydro_IIB"/>
</dbReference>
<keyword evidence="1" id="KW-0378">Hydrolase</keyword>
<comment type="caution">
    <text evidence="1">The sequence shown here is derived from an EMBL/GenBank/DDBJ whole genome shotgun (WGS) entry which is preliminary data.</text>
</comment>
<dbReference type="eggNOG" id="COG0561">
    <property type="taxonomic scope" value="Bacteria"/>
</dbReference>
<gene>
    <name evidence="1" type="ORF">FC27_GL001372</name>
</gene>
<dbReference type="OrthoDB" id="9781413at2"/>
<accession>A0A0R1SFI6</accession>
<reference evidence="1 2" key="1">
    <citation type="journal article" date="2015" name="Genome Announc.">
        <title>Expanding the biotechnology potential of lactobacilli through comparative genomics of 213 strains and associated genera.</title>
        <authorList>
            <person name="Sun Z."/>
            <person name="Harris H.M."/>
            <person name="McCann A."/>
            <person name="Guo C."/>
            <person name="Argimon S."/>
            <person name="Zhang W."/>
            <person name="Yang X."/>
            <person name="Jeffery I.B."/>
            <person name="Cooney J.C."/>
            <person name="Kagawa T.F."/>
            <person name="Liu W."/>
            <person name="Song Y."/>
            <person name="Salvetti E."/>
            <person name="Wrobel A."/>
            <person name="Rasinkangas P."/>
            <person name="Parkhill J."/>
            <person name="Rea M.C."/>
            <person name="O'Sullivan O."/>
            <person name="Ritari J."/>
            <person name="Douillard F.P."/>
            <person name="Paul Ross R."/>
            <person name="Yang R."/>
            <person name="Briner A.E."/>
            <person name="Felis G.E."/>
            <person name="de Vos W.M."/>
            <person name="Barrangou R."/>
            <person name="Klaenhammer T.R."/>
            <person name="Caufield P.W."/>
            <person name="Cui Y."/>
            <person name="Zhang H."/>
            <person name="O'Toole P.W."/>
        </authorList>
    </citation>
    <scope>NUCLEOTIDE SEQUENCE [LARGE SCALE GENOMIC DNA]</scope>
    <source>
        <strain evidence="1 2">DSM 14857</strain>
    </source>
</reference>
<evidence type="ECO:0000313" key="1">
    <source>
        <dbReference type="EMBL" id="KRL67836.1"/>
    </source>
</evidence>
<dbReference type="InterPro" id="IPR036412">
    <property type="entry name" value="HAD-like_sf"/>
</dbReference>
<dbReference type="PATRIC" id="fig|1423815.3.peg.1406"/>
<dbReference type="STRING" id="1423815.FC27_GL001372"/>
<name>A0A0R1SFI6_9LACO</name>
<dbReference type="GO" id="GO:0000287">
    <property type="term" value="F:magnesium ion binding"/>
    <property type="evidence" value="ECO:0007669"/>
    <property type="project" value="TreeGrafter"/>
</dbReference>
<keyword evidence="2" id="KW-1185">Reference proteome</keyword>
<dbReference type="SFLD" id="SFLDG01140">
    <property type="entry name" value="C2.B:_Phosphomannomutase_and_P"/>
    <property type="match status" value="1"/>
</dbReference>
<dbReference type="GO" id="GO:0016791">
    <property type="term" value="F:phosphatase activity"/>
    <property type="evidence" value="ECO:0007669"/>
    <property type="project" value="UniProtKB-ARBA"/>
</dbReference>
<evidence type="ECO:0000313" key="2">
    <source>
        <dbReference type="Proteomes" id="UP000051647"/>
    </source>
</evidence>
<dbReference type="PROSITE" id="PS01228">
    <property type="entry name" value="COF_1"/>
    <property type="match status" value="1"/>
</dbReference>
<dbReference type="CDD" id="cd07516">
    <property type="entry name" value="HAD_Pase"/>
    <property type="match status" value="1"/>
</dbReference>
<dbReference type="Proteomes" id="UP000051647">
    <property type="component" value="Unassembled WGS sequence"/>
</dbReference>
<dbReference type="AlphaFoldDB" id="A0A0R1SFI6"/>
<protein>
    <submittedName>
        <fullName evidence="1">HAD superfamily hydrolase</fullName>
    </submittedName>
</protein>
<dbReference type="InterPro" id="IPR000150">
    <property type="entry name" value="Cof"/>
</dbReference>
<dbReference type="NCBIfam" id="TIGR01484">
    <property type="entry name" value="HAD-SF-IIB"/>
    <property type="match status" value="1"/>
</dbReference>
<proteinExistence type="predicted"/>
<dbReference type="InterPro" id="IPR023214">
    <property type="entry name" value="HAD_sf"/>
</dbReference>
<dbReference type="PANTHER" id="PTHR10000">
    <property type="entry name" value="PHOSPHOSERINE PHOSPHATASE"/>
    <property type="match status" value="1"/>
</dbReference>
<dbReference type="GO" id="GO:0005829">
    <property type="term" value="C:cytosol"/>
    <property type="evidence" value="ECO:0007669"/>
    <property type="project" value="TreeGrafter"/>
</dbReference>
<dbReference type="NCBIfam" id="TIGR00099">
    <property type="entry name" value="Cof-subfamily"/>
    <property type="match status" value="1"/>
</dbReference>
<dbReference type="Pfam" id="PF08282">
    <property type="entry name" value="Hydrolase_3"/>
    <property type="match status" value="1"/>
</dbReference>
<dbReference type="RefSeq" id="WP_010623783.1">
    <property type="nucleotide sequence ID" value="NZ_AZFA01000003.1"/>
</dbReference>
<dbReference type="SFLD" id="SFLDS00003">
    <property type="entry name" value="Haloacid_Dehalogenase"/>
    <property type="match status" value="1"/>
</dbReference>
<organism evidence="1 2">
    <name type="scientific">Companilactobacillus versmoldensis DSM 14857 = KCTC 3814</name>
    <dbReference type="NCBI Taxonomy" id="1423815"/>
    <lineage>
        <taxon>Bacteria</taxon>
        <taxon>Bacillati</taxon>
        <taxon>Bacillota</taxon>
        <taxon>Bacilli</taxon>
        <taxon>Lactobacillales</taxon>
        <taxon>Lactobacillaceae</taxon>
        <taxon>Companilactobacillus</taxon>
    </lineage>
</organism>
<dbReference type="PANTHER" id="PTHR10000:SF8">
    <property type="entry name" value="HAD SUPERFAMILY HYDROLASE-LIKE, TYPE 3"/>
    <property type="match status" value="1"/>
</dbReference>
<dbReference type="SUPFAM" id="SSF56784">
    <property type="entry name" value="HAD-like"/>
    <property type="match status" value="1"/>
</dbReference>
<dbReference type="Gene3D" id="3.40.50.1000">
    <property type="entry name" value="HAD superfamily/HAD-like"/>
    <property type="match status" value="1"/>
</dbReference>
<sequence>MISFIGTDLDGTLLNSQSEISQVNRRAIRLAVSQGMQFAICSGRTLNSVKQYLERDLKVPGYKILLNGAVIVDPNGHLLNDHPLDPKVIDQLLKGVLNEDFKVVLDSLDTTYISDPQLSGATYYHGVSSKTILVSSIEGFREIAQNKDNVIYKVCFSASPQQAQKLIKIIESYSSLPVEVSRSGKYYYEINPLNCTKFSALQKLSTFSQISINDFMCFGDYGNDLEMLRGVGHGVAMENAMPEVKKASNLVTKTNNQDGVAWMLNKVLRGEID</sequence>